<evidence type="ECO:0000259" key="12">
    <source>
        <dbReference type="PROSITE" id="PS50893"/>
    </source>
</evidence>
<dbReference type="InterPro" id="IPR035906">
    <property type="entry name" value="MetI-like_sf"/>
</dbReference>
<dbReference type="InterPro" id="IPR050086">
    <property type="entry name" value="MetN_ABC_transporter-like"/>
</dbReference>
<comment type="similarity">
    <text evidence="2">Belongs to the ABC transporter superfamily.</text>
</comment>
<dbReference type="EMBL" id="AOFI03000016">
    <property type="protein sequence ID" value="KAF4324568.1"/>
    <property type="molecule type" value="Genomic_DNA"/>
</dbReference>
<feature type="transmembrane region" description="Helical" evidence="11">
    <location>
        <begin position="217"/>
        <end position="241"/>
    </location>
</feature>
<evidence type="ECO:0000256" key="9">
    <source>
        <dbReference type="ARBA" id="ARBA00023136"/>
    </source>
</evidence>
<dbReference type="InterPro" id="IPR003439">
    <property type="entry name" value="ABC_transporter-like_ATP-bd"/>
</dbReference>
<feature type="transmembrane region" description="Helical" evidence="11">
    <location>
        <begin position="350"/>
        <end position="374"/>
    </location>
</feature>
<keyword evidence="8 11" id="KW-1133">Transmembrane helix</keyword>
<dbReference type="PROSITE" id="PS50928">
    <property type="entry name" value="ABC_TM1"/>
    <property type="match status" value="1"/>
</dbReference>
<evidence type="ECO:0000256" key="5">
    <source>
        <dbReference type="ARBA" id="ARBA00022692"/>
    </source>
</evidence>
<reference evidence="14" key="2">
    <citation type="submission" date="2020-02" db="EMBL/GenBank/DDBJ databases">
        <authorList>
            <person name="Studholme D.J."/>
        </authorList>
    </citation>
    <scope>NUCLEOTIDE SEQUENCE</scope>
    <source>
        <strain evidence="14">00238/432</strain>
    </source>
</reference>
<dbReference type="InterPro" id="IPR001638">
    <property type="entry name" value="Solute-binding_3/MltF_N"/>
</dbReference>
<sequence length="622" mass="68806">MGFRDDKNEIVGFDIDYARAAAEKMGKEITFQPIDWSSKESELNSGRIDLIWNGYTITDERKDKVLFTKPYLENSQVAVTLADSPITKLDELDGKNVGLQALSSAADALAASPLKDKVNASEFPDNVLALTDLKTKRLDAVIIDEVVARYYMSKEEGTFKLLDESLAPEQYGIGVKKGNEALLNQLQKALDELNADGTAAEISTKCRFKPLAWIAHTYVYVMRGTPLMLQLLFFCFGLPLLPGVGEYLVFDRFTAAALAFILNYGAYFAEIFRGGLLSIDKGQHEAAQVLGLSKWQTMTKVIIPQMFRVALPATANESISLIKDTALLYAVAVPELLHYAQAAVNRDFRLTPFLIAAIMYLLMTMVLTLFFKALEKQVNQLRKSFGTLDVLKQVSFHVEPGEVIAVIGPSGSGKSTMLRSLIHLEDISGGTIRIQGQTLAENGTYAGGADIRKITDRMGMVFQHFNLFPHLTVQANLELAPKTLKKESSAIIRQRSLELLGKVGLSDKVDAYPANLSGGQKQRVAIARALMMQPDILLFDEPTSALDPELTGEVLRVIKQLAQENMTMMIVTHEMSFARDVADRVFFMDNGEIAEAGPPEQIFGNPKLSRTRTFLQRVEVEG</sequence>
<dbReference type="AlphaFoldDB" id="A0A8J4SS48"/>
<gene>
    <name evidence="14" type="ORF">G195_002025</name>
</gene>
<keyword evidence="3" id="KW-0813">Transport</keyword>
<dbReference type="Pfam" id="PF00005">
    <property type="entry name" value="ABC_tran"/>
    <property type="match status" value="1"/>
</dbReference>
<dbReference type="CDD" id="cd03262">
    <property type="entry name" value="ABC_HisP_GlnQ"/>
    <property type="match status" value="1"/>
</dbReference>
<evidence type="ECO:0000259" key="13">
    <source>
        <dbReference type="PROSITE" id="PS50928"/>
    </source>
</evidence>
<dbReference type="PROSITE" id="PS00211">
    <property type="entry name" value="ABC_TRANSPORTER_1"/>
    <property type="match status" value="1"/>
</dbReference>
<organism evidence="14 15">
    <name type="scientific">Phytophthora kernoviae 00238/432</name>
    <dbReference type="NCBI Taxonomy" id="1284355"/>
    <lineage>
        <taxon>Eukaryota</taxon>
        <taxon>Sar</taxon>
        <taxon>Stramenopiles</taxon>
        <taxon>Oomycota</taxon>
        <taxon>Peronosporomycetes</taxon>
        <taxon>Peronosporales</taxon>
        <taxon>Peronosporaceae</taxon>
        <taxon>Phytophthora</taxon>
    </lineage>
</organism>
<evidence type="ECO:0000256" key="6">
    <source>
        <dbReference type="ARBA" id="ARBA00022741"/>
    </source>
</evidence>
<feature type="transmembrane region" description="Helical" evidence="11">
    <location>
        <begin position="253"/>
        <end position="272"/>
    </location>
</feature>
<dbReference type="CDD" id="cd00996">
    <property type="entry name" value="PBP2_AatB_like"/>
    <property type="match status" value="1"/>
</dbReference>
<dbReference type="SMART" id="SM00062">
    <property type="entry name" value="PBPb"/>
    <property type="match status" value="1"/>
</dbReference>
<dbReference type="NCBIfam" id="TIGR01726">
    <property type="entry name" value="HEQRo_perm_3TM"/>
    <property type="match status" value="1"/>
</dbReference>
<dbReference type="InterPro" id="IPR000515">
    <property type="entry name" value="MetI-like"/>
</dbReference>
<evidence type="ECO:0000313" key="15">
    <source>
        <dbReference type="Proteomes" id="UP000702964"/>
    </source>
</evidence>
<evidence type="ECO:0008006" key="16">
    <source>
        <dbReference type="Google" id="ProtNLM"/>
    </source>
</evidence>
<dbReference type="InterPro" id="IPR003593">
    <property type="entry name" value="AAA+_ATPase"/>
</dbReference>
<dbReference type="PANTHER" id="PTHR43166:SF4">
    <property type="entry name" value="PHOSPHONATES IMPORT ATP-BINDING PROTEIN PHNC"/>
    <property type="match status" value="1"/>
</dbReference>
<reference evidence="14" key="1">
    <citation type="journal article" date="2015" name="Genom Data">
        <title>Draft genome sequences of Phytophthora kernoviae and Phytophthora ramorum lineage EU2 from Scotland.</title>
        <authorList>
            <person name="Sambles C."/>
            <person name="Schlenzig A."/>
            <person name="O'Neill P."/>
            <person name="Grant M."/>
            <person name="Studholme D.J."/>
        </authorList>
    </citation>
    <scope>NUCLEOTIDE SEQUENCE</scope>
    <source>
        <strain evidence="14">00238/432</strain>
    </source>
</reference>
<protein>
    <recommendedName>
        <fullName evidence="16">ABC transporter domain-containing protein</fullName>
    </recommendedName>
</protein>
<comment type="subcellular location">
    <subcellularLocation>
        <location evidence="1">Cell membrane</location>
        <topology evidence="1">Multi-pass membrane protein</topology>
    </subcellularLocation>
</comment>
<feature type="coiled-coil region" evidence="10">
    <location>
        <begin position="176"/>
        <end position="203"/>
    </location>
</feature>
<accession>A0A8J4SS48</accession>
<name>A0A8J4SS48_9STRA</name>
<evidence type="ECO:0000256" key="2">
    <source>
        <dbReference type="ARBA" id="ARBA00005417"/>
    </source>
</evidence>
<proteinExistence type="inferred from homology"/>
<dbReference type="SUPFAM" id="SSF53850">
    <property type="entry name" value="Periplasmic binding protein-like II"/>
    <property type="match status" value="1"/>
</dbReference>
<dbReference type="SUPFAM" id="SSF161098">
    <property type="entry name" value="MetI-like"/>
    <property type="match status" value="1"/>
</dbReference>
<keyword evidence="6" id="KW-0547">Nucleotide-binding</keyword>
<keyword evidence="10" id="KW-0175">Coiled coil</keyword>
<evidence type="ECO:0000256" key="7">
    <source>
        <dbReference type="ARBA" id="ARBA00022840"/>
    </source>
</evidence>
<dbReference type="SMART" id="SM00382">
    <property type="entry name" value="AAA"/>
    <property type="match status" value="1"/>
</dbReference>
<evidence type="ECO:0000256" key="8">
    <source>
        <dbReference type="ARBA" id="ARBA00022989"/>
    </source>
</evidence>
<dbReference type="SUPFAM" id="SSF52540">
    <property type="entry name" value="P-loop containing nucleoside triphosphate hydrolases"/>
    <property type="match status" value="1"/>
</dbReference>
<evidence type="ECO:0000313" key="14">
    <source>
        <dbReference type="EMBL" id="KAF4324568.1"/>
    </source>
</evidence>
<dbReference type="InterPro" id="IPR010065">
    <property type="entry name" value="AA_ABC_transptr_permease_3TM"/>
</dbReference>
<dbReference type="GO" id="GO:0022857">
    <property type="term" value="F:transmembrane transporter activity"/>
    <property type="evidence" value="ECO:0007669"/>
    <property type="project" value="InterPro"/>
</dbReference>
<keyword evidence="5 11" id="KW-0812">Transmembrane</keyword>
<dbReference type="PANTHER" id="PTHR43166">
    <property type="entry name" value="AMINO ACID IMPORT ATP-BINDING PROTEIN"/>
    <property type="match status" value="1"/>
</dbReference>
<dbReference type="InterPro" id="IPR027417">
    <property type="entry name" value="P-loop_NTPase"/>
</dbReference>
<keyword evidence="4" id="KW-1003">Cell membrane</keyword>
<keyword evidence="7" id="KW-0067">ATP-binding</keyword>
<dbReference type="CDD" id="cd06261">
    <property type="entry name" value="TM_PBP2"/>
    <property type="match status" value="1"/>
</dbReference>
<keyword evidence="9 11" id="KW-0472">Membrane</keyword>
<feature type="domain" description="ABC transmembrane type-1" evidence="13">
    <location>
        <begin position="177"/>
        <end position="371"/>
    </location>
</feature>
<comment type="caution">
    <text evidence="14">The sequence shown here is derived from an EMBL/GenBank/DDBJ whole genome shotgun (WGS) entry which is preliminary data.</text>
</comment>
<evidence type="ECO:0000256" key="4">
    <source>
        <dbReference type="ARBA" id="ARBA00022475"/>
    </source>
</evidence>
<evidence type="ECO:0000256" key="11">
    <source>
        <dbReference type="SAM" id="Phobius"/>
    </source>
</evidence>
<dbReference type="Pfam" id="PF00528">
    <property type="entry name" value="BPD_transp_1"/>
    <property type="match status" value="1"/>
</dbReference>
<feature type="domain" description="ABC transporter" evidence="12">
    <location>
        <begin position="376"/>
        <end position="615"/>
    </location>
</feature>
<evidence type="ECO:0000256" key="1">
    <source>
        <dbReference type="ARBA" id="ARBA00004651"/>
    </source>
</evidence>
<dbReference type="GO" id="GO:0016887">
    <property type="term" value="F:ATP hydrolysis activity"/>
    <property type="evidence" value="ECO:0007669"/>
    <property type="project" value="InterPro"/>
</dbReference>
<dbReference type="Pfam" id="PF00497">
    <property type="entry name" value="SBP_bac_3"/>
    <property type="match status" value="1"/>
</dbReference>
<dbReference type="Gene3D" id="1.10.3720.10">
    <property type="entry name" value="MetI-like"/>
    <property type="match status" value="1"/>
</dbReference>
<evidence type="ECO:0000256" key="3">
    <source>
        <dbReference type="ARBA" id="ARBA00022448"/>
    </source>
</evidence>
<evidence type="ECO:0000256" key="10">
    <source>
        <dbReference type="SAM" id="Coils"/>
    </source>
</evidence>
<dbReference type="GO" id="GO:0005524">
    <property type="term" value="F:ATP binding"/>
    <property type="evidence" value="ECO:0007669"/>
    <property type="project" value="UniProtKB-KW"/>
</dbReference>
<dbReference type="PROSITE" id="PS50893">
    <property type="entry name" value="ABC_TRANSPORTER_2"/>
    <property type="match status" value="1"/>
</dbReference>
<dbReference type="InterPro" id="IPR017871">
    <property type="entry name" value="ABC_transporter-like_CS"/>
</dbReference>
<dbReference type="Gene3D" id="3.40.50.300">
    <property type="entry name" value="P-loop containing nucleotide triphosphate hydrolases"/>
    <property type="match status" value="1"/>
</dbReference>
<dbReference type="Gene3D" id="3.40.190.10">
    <property type="entry name" value="Periplasmic binding protein-like II"/>
    <property type="match status" value="2"/>
</dbReference>
<dbReference type="GO" id="GO:0043190">
    <property type="term" value="C:ATP-binding cassette (ABC) transporter complex"/>
    <property type="evidence" value="ECO:0007669"/>
    <property type="project" value="InterPro"/>
</dbReference>
<dbReference type="Proteomes" id="UP000702964">
    <property type="component" value="Unassembled WGS sequence"/>
</dbReference>